<protein>
    <recommendedName>
        <fullName evidence="2">diguanylate cyclase</fullName>
        <ecNumber evidence="2">2.7.7.65</ecNumber>
    </recommendedName>
</protein>
<dbReference type="PROSITE" id="PS50110">
    <property type="entry name" value="RESPONSE_REGULATORY"/>
    <property type="match status" value="1"/>
</dbReference>
<keyword evidence="4" id="KW-0597">Phosphoprotein</keyword>
<dbReference type="GO" id="GO:0043709">
    <property type="term" value="P:cell adhesion involved in single-species biofilm formation"/>
    <property type="evidence" value="ECO:0007669"/>
    <property type="project" value="TreeGrafter"/>
</dbReference>
<feature type="domain" description="Response regulatory" evidence="5">
    <location>
        <begin position="28"/>
        <end position="143"/>
    </location>
</feature>
<dbReference type="InterPro" id="IPR043128">
    <property type="entry name" value="Rev_trsase/Diguanyl_cyclase"/>
</dbReference>
<gene>
    <name evidence="7" type="ORF">ALFOR1_30421</name>
</gene>
<dbReference type="AlphaFoldDB" id="A0A6T9Y0I2"/>
<evidence type="ECO:0000256" key="4">
    <source>
        <dbReference type="PROSITE-ProRule" id="PRU00169"/>
    </source>
</evidence>
<dbReference type="FunFam" id="3.30.70.270:FF:000001">
    <property type="entry name" value="Diguanylate cyclase domain protein"/>
    <property type="match status" value="1"/>
</dbReference>
<organism evidence="7 8">
    <name type="scientific">Alteromonas macleodii</name>
    <name type="common">Pseudoalteromonas macleodii</name>
    <dbReference type="NCBI Taxonomy" id="28108"/>
    <lineage>
        <taxon>Bacteria</taxon>
        <taxon>Pseudomonadati</taxon>
        <taxon>Pseudomonadota</taxon>
        <taxon>Gammaproteobacteria</taxon>
        <taxon>Alteromonadales</taxon>
        <taxon>Alteromonadaceae</taxon>
        <taxon>Alteromonas/Salinimonas group</taxon>
        <taxon>Alteromonas</taxon>
    </lineage>
</organism>
<dbReference type="PANTHER" id="PTHR45138:SF9">
    <property type="entry name" value="DIGUANYLATE CYCLASE DGCM-RELATED"/>
    <property type="match status" value="1"/>
</dbReference>
<dbReference type="Pfam" id="PF00990">
    <property type="entry name" value="GGDEF"/>
    <property type="match status" value="1"/>
</dbReference>
<dbReference type="SUPFAM" id="SSF52172">
    <property type="entry name" value="CheY-like"/>
    <property type="match status" value="1"/>
</dbReference>
<proteinExistence type="predicted"/>
<dbReference type="EMBL" id="LR812090">
    <property type="protein sequence ID" value="CAB9493505.1"/>
    <property type="molecule type" value="Genomic_DNA"/>
</dbReference>
<dbReference type="NCBIfam" id="TIGR00254">
    <property type="entry name" value="GGDEF"/>
    <property type="match status" value="1"/>
</dbReference>
<evidence type="ECO:0000256" key="2">
    <source>
        <dbReference type="ARBA" id="ARBA00012528"/>
    </source>
</evidence>
<dbReference type="InterPro" id="IPR001789">
    <property type="entry name" value="Sig_transdc_resp-reg_receiver"/>
</dbReference>
<comment type="catalytic activity">
    <reaction evidence="3">
        <text>2 GTP = 3',3'-c-di-GMP + 2 diphosphate</text>
        <dbReference type="Rhea" id="RHEA:24898"/>
        <dbReference type="ChEBI" id="CHEBI:33019"/>
        <dbReference type="ChEBI" id="CHEBI:37565"/>
        <dbReference type="ChEBI" id="CHEBI:58805"/>
        <dbReference type="EC" id="2.7.7.65"/>
    </reaction>
</comment>
<dbReference type="Proteomes" id="UP000509458">
    <property type="component" value="Chromosome"/>
</dbReference>
<dbReference type="Pfam" id="PF00072">
    <property type="entry name" value="Response_reg"/>
    <property type="match status" value="1"/>
</dbReference>
<dbReference type="PANTHER" id="PTHR45138">
    <property type="entry name" value="REGULATORY COMPONENTS OF SENSORY TRANSDUCTION SYSTEM"/>
    <property type="match status" value="1"/>
</dbReference>
<evidence type="ECO:0000313" key="7">
    <source>
        <dbReference type="EMBL" id="CAB9493505.1"/>
    </source>
</evidence>
<dbReference type="SMART" id="SM00448">
    <property type="entry name" value="REC"/>
    <property type="match status" value="1"/>
</dbReference>
<evidence type="ECO:0000256" key="1">
    <source>
        <dbReference type="ARBA" id="ARBA00001946"/>
    </source>
</evidence>
<comment type="cofactor">
    <cofactor evidence="1">
        <name>Mg(2+)</name>
        <dbReference type="ChEBI" id="CHEBI:18420"/>
    </cofactor>
</comment>
<evidence type="ECO:0000256" key="3">
    <source>
        <dbReference type="ARBA" id="ARBA00034247"/>
    </source>
</evidence>
<name>A0A6T9Y0I2_ALTMA</name>
<sequence>MLERLYRLRLALEKTMDKKEIKPYSQCNVLIVDDEPMSRLLLQSILEAEFQCTTVESGTDAISYCAKTLPDLVLLDMNMPDIGGLEVCATLKATPETKDIPVVFVTSTMDIESENACWEVGASDFVMKPVNASTLTHRVKTHLQNKLRTEFLEMMTFHDQLTGLYNRMYLTKEIPLLIKQVARDKGSVGAIMLDIDYFKLFNDTYGHLEGDLCLQKVAQIVSDTVKRPKDAVIRFGGEEFLVVLPYNDHNGTKLVANQLVDAVAEAKIPHGKGIENRVSISAGFAVWKAAEVAQDNLAALIEDADVSLFEAKELGRNQAKG</sequence>
<dbReference type="InterPro" id="IPR000160">
    <property type="entry name" value="GGDEF_dom"/>
</dbReference>
<accession>A0A6T9Y0I2</accession>
<evidence type="ECO:0000259" key="6">
    <source>
        <dbReference type="PROSITE" id="PS50887"/>
    </source>
</evidence>
<reference evidence="7 8" key="1">
    <citation type="submission" date="2020-06" db="EMBL/GenBank/DDBJ databases">
        <authorList>
            <person name="Duchaud E."/>
        </authorList>
    </citation>
    <scope>NUCLEOTIDE SEQUENCE [LARGE SCALE GENOMIC DNA]</scope>
    <source>
        <strain evidence="7">Alteromonas fortis</strain>
    </source>
</reference>
<feature type="domain" description="GGDEF" evidence="6">
    <location>
        <begin position="186"/>
        <end position="321"/>
    </location>
</feature>
<dbReference type="EC" id="2.7.7.65" evidence="2"/>
<feature type="modified residue" description="4-aspartylphosphate" evidence="4">
    <location>
        <position position="76"/>
    </location>
</feature>
<dbReference type="SMART" id="SM00267">
    <property type="entry name" value="GGDEF"/>
    <property type="match status" value="1"/>
</dbReference>
<dbReference type="CDD" id="cd01949">
    <property type="entry name" value="GGDEF"/>
    <property type="match status" value="1"/>
</dbReference>
<evidence type="ECO:0000259" key="5">
    <source>
        <dbReference type="PROSITE" id="PS50110"/>
    </source>
</evidence>
<dbReference type="GO" id="GO:0000160">
    <property type="term" value="P:phosphorelay signal transduction system"/>
    <property type="evidence" value="ECO:0007669"/>
    <property type="project" value="InterPro"/>
</dbReference>
<evidence type="ECO:0000313" key="8">
    <source>
        <dbReference type="Proteomes" id="UP000509458"/>
    </source>
</evidence>
<dbReference type="Gene3D" id="3.40.50.2300">
    <property type="match status" value="1"/>
</dbReference>
<dbReference type="InterPro" id="IPR011006">
    <property type="entry name" value="CheY-like_superfamily"/>
</dbReference>
<dbReference type="GO" id="GO:0052621">
    <property type="term" value="F:diguanylate cyclase activity"/>
    <property type="evidence" value="ECO:0007669"/>
    <property type="project" value="UniProtKB-EC"/>
</dbReference>
<dbReference type="PROSITE" id="PS50887">
    <property type="entry name" value="GGDEF"/>
    <property type="match status" value="1"/>
</dbReference>
<dbReference type="GO" id="GO:1902201">
    <property type="term" value="P:negative regulation of bacterial-type flagellum-dependent cell motility"/>
    <property type="evidence" value="ECO:0007669"/>
    <property type="project" value="TreeGrafter"/>
</dbReference>
<dbReference type="InterPro" id="IPR029787">
    <property type="entry name" value="Nucleotide_cyclase"/>
</dbReference>
<dbReference type="InterPro" id="IPR050469">
    <property type="entry name" value="Diguanylate_Cyclase"/>
</dbReference>
<dbReference type="Gene3D" id="3.30.70.270">
    <property type="match status" value="1"/>
</dbReference>
<dbReference type="GO" id="GO:0005886">
    <property type="term" value="C:plasma membrane"/>
    <property type="evidence" value="ECO:0007669"/>
    <property type="project" value="TreeGrafter"/>
</dbReference>
<dbReference type="SUPFAM" id="SSF55073">
    <property type="entry name" value="Nucleotide cyclase"/>
    <property type="match status" value="1"/>
</dbReference>